<dbReference type="AlphaFoldDB" id="A0AB35FTM7"/>
<dbReference type="Proteomes" id="UP000826921">
    <property type="component" value="Unassembled WGS sequence"/>
</dbReference>
<gene>
    <name evidence="1" type="ORF">K1I74_04695</name>
</gene>
<protein>
    <submittedName>
        <fullName evidence="1">Minor capsid protein</fullName>
    </submittedName>
</protein>
<accession>A0AB35FTM7</accession>
<comment type="caution">
    <text evidence="1">The sequence shown here is derived from an EMBL/GenBank/DDBJ whole genome shotgun (WGS) entry which is preliminary data.</text>
</comment>
<dbReference type="RefSeq" id="WP_061596447.1">
    <property type="nucleotide sequence ID" value="NZ_JAHZQA010000003.1"/>
</dbReference>
<evidence type="ECO:0000313" key="2">
    <source>
        <dbReference type="Proteomes" id="UP000826921"/>
    </source>
</evidence>
<sequence>MTKNNNDFAVVLRAFIDTLSIPLKCRLDFLDEKEGLVLYPLPGGQVKKEYMDGSKDVNLIFEIAIKTKDQQKASECLWEINKELSEFDLDLPSKNDSYIFNDLTVTAPTLNERDGQGYYIYLQDITANLTILNKKEN</sequence>
<organism evidence="1 2">
    <name type="scientific">Streptococcus gordonii</name>
    <dbReference type="NCBI Taxonomy" id="1302"/>
    <lineage>
        <taxon>Bacteria</taxon>
        <taxon>Bacillati</taxon>
        <taxon>Bacillota</taxon>
        <taxon>Bacilli</taxon>
        <taxon>Lactobacillales</taxon>
        <taxon>Streptococcaceae</taxon>
        <taxon>Streptococcus</taxon>
    </lineage>
</organism>
<dbReference type="Pfam" id="PF12691">
    <property type="entry name" value="Phage_tail_terminator_6"/>
    <property type="match status" value="1"/>
</dbReference>
<name>A0AB35FTM7_STRGN</name>
<proteinExistence type="predicted"/>
<evidence type="ECO:0000313" key="1">
    <source>
        <dbReference type="EMBL" id="MBZ2127360.1"/>
    </source>
</evidence>
<dbReference type="InterPro" id="IPR024411">
    <property type="entry name" value="Tail_terminator_phage"/>
</dbReference>
<dbReference type="EMBL" id="JAHZQA010000003">
    <property type="protein sequence ID" value="MBZ2127360.1"/>
    <property type="molecule type" value="Genomic_DNA"/>
</dbReference>
<reference evidence="1" key="1">
    <citation type="submission" date="2021-07" db="EMBL/GenBank/DDBJ databases">
        <title>Occurrence of streptococci in the human mouth that bind to a non-human glycan.</title>
        <authorList>
            <person name="Cross B."/>
            <person name="Thamadilok S."/>
            <person name="Bensing B."/>
            <person name="Sasmal A."/>
            <person name="Khedri Z."/>
            <person name="Deng L."/>
            <person name="Yu H."/>
            <person name="Mehta A."/>
            <person name="Aluvathingal J."/>
            <person name="Nadendla S."/>
            <person name="Vickerman M."/>
            <person name="Chen X."/>
            <person name="Dewhirst F."/>
            <person name="Gill A."/>
            <person name="Lettrichova I."/>
            <person name="Diaz S."/>
            <person name="Gill S."/>
            <person name="Tettelin H."/>
            <person name="Iverson T."/>
            <person name="Sullam P."/>
            <person name="Varki A."/>
            <person name="Ruhl S."/>
        </authorList>
    </citation>
    <scope>NUCLEOTIDE SEQUENCE</scope>
    <source>
        <strain evidence="1">SK9</strain>
    </source>
</reference>